<organism evidence="7 8">
    <name type="scientific">Tritonibacter horizontis</name>
    <dbReference type="NCBI Taxonomy" id="1768241"/>
    <lineage>
        <taxon>Bacteria</taxon>
        <taxon>Pseudomonadati</taxon>
        <taxon>Pseudomonadota</taxon>
        <taxon>Alphaproteobacteria</taxon>
        <taxon>Rhodobacterales</taxon>
        <taxon>Paracoccaceae</taxon>
        <taxon>Tritonibacter</taxon>
    </lineage>
</organism>
<dbReference type="CDD" id="cd04682">
    <property type="entry name" value="NUDIX_Hydrolase"/>
    <property type="match status" value="1"/>
</dbReference>
<evidence type="ECO:0000256" key="3">
    <source>
        <dbReference type="ARBA" id="ARBA00022842"/>
    </source>
</evidence>
<dbReference type="SUPFAM" id="SSF55811">
    <property type="entry name" value="Nudix"/>
    <property type="match status" value="1"/>
</dbReference>
<dbReference type="OrthoDB" id="289720at2"/>
<proteinExistence type="inferred from homology"/>
<dbReference type="PROSITE" id="PS51462">
    <property type="entry name" value="NUDIX"/>
    <property type="match status" value="1"/>
</dbReference>
<dbReference type="AlphaFoldDB" id="A0A132BWN4"/>
<sequence length="140" mass="15550">MGFIGAKLALFLGQDLLVLLRDERPDIPYPGHWDFPGGGREGTETPQECALRETQEEVGLRLELSELNYGRRYLVEDGASWFFVAHRPAETAAEIQFGDEGQGWDLMAPTAYLAHPLAIPSFKQRLRDYLETSGAAGARA</sequence>
<accession>A0A132BWN4</accession>
<evidence type="ECO:0000256" key="5">
    <source>
        <dbReference type="SAM" id="MobiDB-lite"/>
    </source>
</evidence>
<feature type="domain" description="Nudix hydrolase" evidence="6">
    <location>
        <begin position="1"/>
        <end position="132"/>
    </location>
</feature>
<protein>
    <submittedName>
        <fullName evidence="7">8-oxo-dGTP diphosphatase</fullName>
        <ecNumber evidence="7">3.6.1.55</ecNumber>
    </submittedName>
</protein>
<dbReference type="EMBL" id="LPUY01000065">
    <property type="protein sequence ID" value="KUP92788.1"/>
    <property type="molecule type" value="Genomic_DNA"/>
</dbReference>
<dbReference type="PANTHER" id="PTHR43046:SF12">
    <property type="entry name" value="GDP-MANNOSE MANNOSYL HYDROLASE"/>
    <property type="match status" value="1"/>
</dbReference>
<dbReference type="PROSITE" id="PS00893">
    <property type="entry name" value="NUDIX_BOX"/>
    <property type="match status" value="1"/>
</dbReference>
<dbReference type="PANTHER" id="PTHR43046">
    <property type="entry name" value="GDP-MANNOSE MANNOSYL HYDROLASE"/>
    <property type="match status" value="1"/>
</dbReference>
<keyword evidence="8" id="KW-1185">Reference proteome</keyword>
<dbReference type="Gene3D" id="3.90.79.10">
    <property type="entry name" value="Nucleoside Triphosphate Pyrophosphohydrolase"/>
    <property type="match status" value="1"/>
</dbReference>
<evidence type="ECO:0000256" key="1">
    <source>
        <dbReference type="ARBA" id="ARBA00001946"/>
    </source>
</evidence>
<dbReference type="PRINTS" id="PR00502">
    <property type="entry name" value="NUDIXFAMILY"/>
</dbReference>
<dbReference type="EC" id="3.6.1.55" evidence="7"/>
<evidence type="ECO:0000256" key="4">
    <source>
        <dbReference type="RuleBase" id="RU003476"/>
    </source>
</evidence>
<dbReference type="Proteomes" id="UP000068382">
    <property type="component" value="Unassembled WGS sequence"/>
</dbReference>
<keyword evidence="2 4" id="KW-0378">Hydrolase</keyword>
<comment type="similarity">
    <text evidence="4">Belongs to the Nudix hydrolase family.</text>
</comment>
<dbReference type="GO" id="GO:0035539">
    <property type="term" value="F:8-oxo-7,8-dihydrodeoxyguanosine triphosphate pyrophosphatase activity"/>
    <property type="evidence" value="ECO:0007669"/>
    <property type="project" value="UniProtKB-EC"/>
</dbReference>
<dbReference type="InterPro" id="IPR000086">
    <property type="entry name" value="NUDIX_hydrolase_dom"/>
</dbReference>
<dbReference type="RefSeq" id="WP_068243333.1">
    <property type="nucleotide sequence ID" value="NZ_LPUY01000065.1"/>
</dbReference>
<comment type="caution">
    <text evidence="7">The sequence shown here is derived from an EMBL/GenBank/DDBJ whole genome shotgun (WGS) entry which is preliminary data.</text>
</comment>
<keyword evidence="3" id="KW-0460">Magnesium</keyword>
<reference evidence="7 8" key="1">
    <citation type="submission" date="2015-12" db="EMBL/GenBank/DDBJ databases">
        <title>Genome sequence of the marine Rhodobacteraceae strain O3.65, Candidatus Tritonibacter horizontis.</title>
        <authorList>
            <person name="Poehlein A."/>
            <person name="Giebel H.A."/>
            <person name="Voget S."/>
            <person name="Brinkhoff T."/>
        </authorList>
    </citation>
    <scope>NUCLEOTIDE SEQUENCE [LARGE SCALE GENOMIC DNA]</scope>
    <source>
        <strain evidence="7 8">O3.65</strain>
    </source>
</reference>
<dbReference type="PATRIC" id="fig|1768241.3.peg.2352"/>
<dbReference type="Pfam" id="PF00293">
    <property type="entry name" value="NUDIX"/>
    <property type="match status" value="1"/>
</dbReference>
<dbReference type="InterPro" id="IPR020084">
    <property type="entry name" value="NUDIX_hydrolase_CS"/>
</dbReference>
<name>A0A132BWN4_9RHOB</name>
<feature type="region of interest" description="Disordered" evidence="5">
    <location>
        <begin position="31"/>
        <end position="52"/>
    </location>
</feature>
<comment type="cofactor">
    <cofactor evidence="1">
        <name>Mg(2+)</name>
        <dbReference type="ChEBI" id="CHEBI:18420"/>
    </cofactor>
</comment>
<evidence type="ECO:0000313" key="8">
    <source>
        <dbReference type="Proteomes" id="UP000068382"/>
    </source>
</evidence>
<evidence type="ECO:0000256" key="2">
    <source>
        <dbReference type="ARBA" id="ARBA00022801"/>
    </source>
</evidence>
<evidence type="ECO:0000259" key="6">
    <source>
        <dbReference type="PROSITE" id="PS51462"/>
    </source>
</evidence>
<dbReference type="InterPro" id="IPR015797">
    <property type="entry name" value="NUDIX_hydrolase-like_dom_sf"/>
</dbReference>
<gene>
    <name evidence="7" type="primary">mutX</name>
    <name evidence="7" type="ORF">TRIHO_22380</name>
</gene>
<dbReference type="InterPro" id="IPR020476">
    <property type="entry name" value="Nudix_hydrolase"/>
</dbReference>
<evidence type="ECO:0000313" key="7">
    <source>
        <dbReference type="EMBL" id="KUP92788.1"/>
    </source>
</evidence>